<organism evidence="5 6">
    <name type="scientific">Enterococcus asini</name>
    <dbReference type="NCBI Taxonomy" id="57732"/>
    <lineage>
        <taxon>Bacteria</taxon>
        <taxon>Bacillati</taxon>
        <taxon>Bacillota</taxon>
        <taxon>Bacilli</taxon>
        <taxon>Lactobacillales</taxon>
        <taxon>Enterococcaceae</taxon>
        <taxon>Enterococcus</taxon>
    </lineage>
</organism>
<dbReference type="InterPro" id="IPR036388">
    <property type="entry name" value="WH-like_DNA-bd_sf"/>
</dbReference>
<dbReference type="PROSITE" id="PS50949">
    <property type="entry name" value="HTH_GNTR"/>
    <property type="match status" value="1"/>
</dbReference>
<dbReference type="InterPro" id="IPR050679">
    <property type="entry name" value="Bact_HTH_transcr_reg"/>
</dbReference>
<gene>
    <name evidence="5" type="ORF">P7H43_07755</name>
</gene>
<evidence type="ECO:0000256" key="1">
    <source>
        <dbReference type="ARBA" id="ARBA00023015"/>
    </source>
</evidence>
<dbReference type="SMART" id="SM00866">
    <property type="entry name" value="UTRA"/>
    <property type="match status" value="1"/>
</dbReference>
<dbReference type="GO" id="GO:0045892">
    <property type="term" value="P:negative regulation of DNA-templated transcription"/>
    <property type="evidence" value="ECO:0007669"/>
    <property type="project" value="TreeGrafter"/>
</dbReference>
<comment type="caution">
    <text evidence="5">The sequence shown here is derived from an EMBL/GenBank/DDBJ whole genome shotgun (WGS) entry which is preliminary data.</text>
</comment>
<dbReference type="CDD" id="cd07377">
    <property type="entry name" value="WHTH_GntR"/>
    <property type="match status" value="1"/>
</dbReference>
<name>A0AAW8TZT5_9ENTE</name>
<accession>A0AAW8TZT5</accession>
<dbReference type="Pfam" id="PF00392">
    <property type="entry name" value="GntR"/>
    <property type="match status" value="1"/>
</dbReference>
<dbReference type="RefSeq" id="WP_303219126.1">
    <property type="nucleotide sequence ID" value="NZ_CAUGVL010000034.1"/>
</dbReference>
<dbReference type="Pfam" id="PF07702">
    <property type="entry name" value="UTRA"/>
    <property type="match status" value="1"/>
</dbReference>
<dbReference type="GO" id="GO:0003677">
    <property type="term" value="F:DNA binding"/>
    <property type="evidence" value="ECO:0007669"/>
    <property type="project" value="UniProtKB-KW"/>
</dbReference>
<evidence type="ECO:0000259" key="4">
    <source>
        <dbReference type="PROSITE" id="PS50949"/>
    </source>
</evidence>
<dbReference type="GO" id="GO:0003700">
    <property type="term" value="F:DNA-binding transcription factor activity"/>
    <property type="evidence" value="ECO:0007669"/>
    <property type="project" value="InterPro"/>
</dbReference>
<dbReference type="Proteomes" id="UP001256711">
    <property type="component" value="Unassembled WGS sequence"/>
</dbReference>
<dbReference type="InterPro" id="IPR000524">
    <property type="entry name" value="Tscrpt_reg_HTH_GntR"/>
</dbReference>
<evidence type="ECO:0000256" key="2">
    <source>
        <dbReference type="ARBA" id="ARBA00023125"/>
    </source>
</evidence>
<keyword evidence="3" id="KW-0804">Transcription</keyword>
<dbReference type="PANTHER" id="PTHR44846">
    <property type="entry name" value="MANNOSYL-D-GLYCERATE TRANSPORT/METABOLISM SYSTEM REPRESSOR MNGR-RELATED"/>
    <property type="match status" value="1"/>
</dbReference>
<dbReference type="PANTHER" id="PTHR44846:SF1">
    <property type="entry name" value="MANNOSYL-D-GLYCERATE TRANSPORT_METABOLISM SYSTEM REPRESSOR MNGR-RELATED"/>
    <property type="match status" value="1"/>
</dbReference>
<proteinExistence type="predicted"/>
<dbReference type="InterPro" id="IPR036390">
    <property type="entry name" value="WH_DNA-bd_sf"/>
</dbReference>
<dbReference type="Gene3D" id="3.40.1410.10">
    <property type="entry name" value="Chorismate lyase-like"/>
    <property type="match status" value="1"/>
</dbReference>
<evidence type="ECO:0000256" key="3">
    <source>
        <dbReference type="ARBA" id="ARBA00023163"/>
    </source>
</evidence>
<dbReference type="PRINTS" id="PR00035">
    <property type="entry name" value="HTHGNTR"/>
</dbReference>
<dbReference type="EMBL" id="JARQBJ010000003">
    <property type="protein sequence ID" value="MDT2810375.1"/>
    <property type="molecule type" value="Genomic_DNA"/>
</dbReference>
<dbReference type="InterPro" id="IPR011663">
    <property type="entry name" value="UTRA"/>
</dbReference>
<sequence>MKRTKILYLEIADKIKNDIISGKYPVGSLLPTETELEALFQVSKITVRKAIELLAADEYVEKKSGKGTTVLSNRPYNKLSKAASFSQVLQKSDLHLSTKALSLEIKELKKGHRLYQNFGEKVLEYRRLYLLEGQPYIYFIHYLPMKLAHLTLADFATGSLYRLLNLEGYEIRSFEDDFLAVQLTPEHQGILETKETIGIQRIRKSLGDDGRLVEYSEAIYNTNRHPYQIEYET</sequence>
<dbReference type="SUPFAM" id="SSF46785">
    <property type="entry name" value="Winged helix' DNA-binding domain"/>
    <property type="match status" value="1"/>
</dbReference>
<keyword evidence="1" id="KW-0805">Transcription regulation</keyword>
<dbReference type="SUPFAM" id="SSF64288">
    <property type="entry name" value="Chorismate lyase-like"/>
    <property type="match status" value="1"/>
</dbReference>
<dbReference type="Gene3D" id="1.10.10.10">
    <property type="entry name" value="Winged helix-like DNA-binding domain superfamily/Winged helix DNA-binding domain"/>
    <property type="match status" value="1"/>
</dbReference>
<dbReference type="SMART" id="SM00345">
    <property type="entry name" value="HTH_GNTR"/>
    <property type="match status" value="1"/>
</dbReference>
<feature type="domain" description="HTH gntR-type" evidence="4">
    <location>
        <begin position="5"/>
        <end position="73"/>
    </location>
</feature>
<evidence type="ECO:0000313" key="5">
    <source>
        <dbReference type="EMBL" id="MDT2810375.1"/>
    </source>
</evidence>
<dbReference type="InterPro" id="IPR028978">
    <property type="entry name" value="Chorismate_lyase_/UTRA_dom_sf"/>
</dbReference>
<evidence type="ECO:0000313" key="6">
    <source>
        <dbReference type="Proteomes" id="UP001256711"/>
    </source>
</evidence>
<protein>
    <submittedName>
        <fullName evidence="5">GntR family transcriptional regulator</fullName>
    </submittedName>
</protein>
<reference evidence="5" key="1">
    <citation type="submission" date="2023-03" db="EMBL/GenBank/DDBJ databases">
        <authorList>
            <person name="Shen W."/>
            <person name="Cai J."/>
        </authorList>
    </citation>
    <scope>NUCLEOTIDE SEQUENCE</scope>
    <source>
        <strain evidence="5">B226-2</strain>
    </source>
</reference>
<dbReference type="AlphaFoldDB" id="A0AAW8TZT5"/>
<keyword evidence="2" id="KW-0238">DNA-binding</keyword>